<dbReference type="Proteomes" id="UP000010931">
    <property type="component" value="Unassembled WGS sequence"/>
</dbReference>
<keyword evidence="2" id="KW-1185">Reference proteome</keyword>
<sequence>MTQPSPDRDMAELARARKALHDWLYKGVTGSRVHERVAQLVDDHQTAVKDAHAHQLAEQIREAGSHLGHNTNLAYRRAAALIDSAEGGK</sequence>
<evidence type="ECO:0000313" key="1">
    <source>
        <dbReference type="EMBL" id="ELP61767.1"/>
    </source>
</evidence>
<organism evidence="1 2">
    <name type="scientific">Streptomyces turgidiscabies (strain Car8)</name>
    <dbReference type="NCBI Taxonomy" id="698760"/>
    <lineage>
        <taxon>Bacteria</taxon>
        <taxon>Bacillati</taxon>
        <taxon>Actinomycetota</taxon>
        <taxon>Actinomycetes</taxon>
        <taxon>Kitasatosporales</taxon>
        <taxon>Streptomycetaceae</taxon>
        <taxon>Streptomyces</taxon>
    </lineage>
</organism>
<proteinExistence type="predicted"/>
<dbReference type="EMBL" id="AEJB01000655">
    <property type="protein sequence ID" value="ELP61767.1"/>
    <property type="molecule type" value="Genomic_DNA"/>
</dbReference>
<name>L7ERV8_STRT8</name>
<comment type="caution">
    <text evidence="1">The sequence shown here is derived from an EMBL/GenBank/DDBJ whole genome shotgun (WGS) entry which is preliminary data.</text>
</comment>
<dbReference type="PATRIC" id="fig|698760.3.peg.9243"/>
<gene>
    <name evidence="1" type="ORF">STRTUCAR8_06431</name>
</gene>
<accession>L7ERV8</accession>
<evidence type="ECO:0000313" key="2">
    <source>
        <dbReference type="Proteomes" id="UP000010931"/>
    </source>
</evidence>
<protein>
    <submittedName>
        <fullName evidence="1">Uncharacterized protein</fullName>
    </submittedName>
</protein>
<dbReference type="AlphaFoldDB" id="L7ERV8"/>
<reference evidence="1 2" key="1">
    <citation type="journal article" date="2011" name="Plasmid">
        <title>Streptomyces turgidiscabies Car8 contains a modular pathogenicity island that shares virulence genes with other actinobacterial plant pathogens.</title>
        <authorList>
            <person name="Huguet-Tapia J.C."/>
            <person name="Badger J.H."/>
            <person name="Loria R."/>
            <person name="Pettis G.S."/>
        </authorList>
    </citation>
    <scope>NUCLEOTIDE SEQUENCE [LARGE SCALE GENOMIC DNA]</scope>
    <source>
        <strain evidence="1 2">Car8</strain>
    </source>
</reference>
<dbReference type="STRING" id="85558.T45_02299"/>
<dbReference type="RefSeq" id="WP_006383357.1">
    <property type="nucleotide sequence ID" value="NZ_AEJB01000655.1"/>
</dbReference>
<dbReference type="GeneID" id="97400537"/>